<dbReference type="RefSeq" id="WP_344543000.1">
    <property type="nucleotide sequence ID" value="NZ_BAAATM010000022.1"/>
</dbReference>
<dbReference type="CDD" id="cd00063">
    <property type="entry name" value="FN3"/>
    <property type="match status" value="1"/>
</dbReference>
<reference evidence="5 6" key="1">
    <citation type="journal article" date="2019" name="Int. J. Syst. Evol. Microbiol.">
        <title>The Global Catalogue of Microorganisms (GCM) 10K type strain sequencing project: providing services to taxonomists for standard genome sequencing and annotation.</title>
        <authorList>
            <consortium name="The Broad Institute Genomics Platform"/>
            <consortium name="The Broad Institute Genome Sequencing Center for Infectious Disease"/>
            <person name="Wu L."/>
            <person name="Ma J."/>
        </authorList>
    </citation>
    <scope>NUCLEOTIDE SEQUENCE [LARGE SCALE GENOMIC DNA]</scope>
    <source>
        <strain evidence="5 6">JCM 6924</strain>
    </source>
</reference>
<feature type="region of interest" description="Disordered" evidence="3">
    <location>
        <begin position="370"/>
        <end position="407"/>
    </location>
</feature>
<evidence type="ECO:0000259" key="4">
    <source>
        <dbReference type="PROSITE" id="PS50853"/>
    </source>
</evidence>
<sequence length="1114" mass="120192">MANRELSCRLVDEDDNVVGDIPDFIDVQIQDQLNDPSAWQMHYDRKGRRATQLIQDGDCYIQFFLGGTKLDFEGVIEQDNWDEVDDKDYIKLAGRGHAGQFEYALVYPKNGVGTKPAEWSFTNATPGRVFRDLFFAAQSRGALPGFTVDFTDTHDSDGNAWNHTITLTYKAGVNLLDVLNNFGSGGYADYRMQGKKLRMYNPRTVLGGQTGVVFRRGRDIVSAPRSRDRRNIGTSWLLEGDEGVTLVRTDETAVAARGLKERYLSQGGTKDPGTLAVIGDTQLSVYANARFQKTHKLRFDPEGTSPIPWISYIPGEYVDTDLTGQLENYRLIAMNISMGSSGVLEGEVTLNDIFAERQLLLDEKIKTLTGGSAGGGVSTQPPTQTPPEDTTTPVAPDNLNATSDQYDVPGGVKYSQITATWQDVTQNTDGSVYDDHDHYELQWWYSALPDLKYNLQTTINVLSWSSLRPGEEVSFHVRAVDVNGHRSAYSAPFEITTADDTTPPPKPSDPVVSNWLGTLRVQWNGLGDAGEVMPLDFKHVEVWYSPNAAFVPGDVGSVLYDYLPAKGASIISGLNYNTPYYVRFVAEDTRGNRSTASDVASGTTKQVVGTDVGGNVIDFSNIRFKDVGNLVPDGSFELPETDAIISPAVTTAYKIDVVTNPDGATAAPSPKVLEFQDGGSASSYVITGGIPCSPGQKITMIFSHKSQNLAGTDSAVLQIKFNKSDGTSQFIQWKTWGSGTNNPTWTLREAAVQTVPANAVNMDILVRSNITSGPTARVWVDQWEVRFQAGTALIEDAAITNAKIGLLAVNDANIGNVNVGKLVAGTLTADVTLSSRIKTANTGARVELNSGGFGAWNASGVQTVAIAGADGSVNIIGQLRSGSTGQRIEINPTATLLPEIRFYPSSGANYGFLNGFSPSGSASVFMGLNSGQFAANGQTCAYRLYMAESMCSLETIRSDLQTNLGGAVEISPTTASMYVITTAERQGFIDLYGGGGQGTHQVAVSIGHNGTSDNDDAWLNVYKDGSLDMIGTWYRSAGWANGGIEVDTTSSSSTVAGFLWNWATTKNSTVYPCVQYRDNPGKGTALDSLTTSGWGFNIDGGSNGACAINWWGWR</sequence>
<protein>
    <recommendedName>
        <fullName evidence="4">Fibronectin type-III domain-containing protein</fullName>
    </recommendedName>
</protein>
<evidence type="ECO:0000256" key="2">
    <source>
        <dbReference type="ARBA" id="ARBA00023326"/>
    </source>
</evidence>
<feature type="domain" description="Fibronectin type-III" evidence="4">
    <location>
        <begin position="408"/>
        <end position="500"/>
    </location>
</feature>
<keyword evidence="6" id="KW-1185">Reference proteome</keyword>
<evidence type="ECO:0000313" key="6">
    <source>
        <dbReference type="Proteomes" id="UP001501095"/>
    </source>
</evidence>
<evidence type="ECO:0000313" key="5">
    <source>
        <dbReference type="EMBL" id="GAA2554896.1"/>
    </source>
</evidence>
<evidence type="ECO:0000256" key="3">
    <source>
        <dbReference type="SAM" id="MobiDB-lite"/>
    </source>
</evidence>
<dbReference type="SUPFAM" id="SSF49265">
    <property type="entry name" value="Fibronectin type III"/>
    <property type="match status" value="1"/>
</dbReference>
<keyword evidence="2" id="KW-0624">Polysaccharide degradation</keyword>
<keyword evidence="2" id="KW-0119">Carbohydrate metabolism</keyword>
<gene>
    <name evidence="5" type="ORF">GCM10010423_65090</name>
</gene>
<dbReference type="PROSITE" id="PS50853">
    <property type="entry name" value="FN3"/>
    <property type="match status" value="1"/>
</dbReference>
<dbReference type="Proteomes" id="UP001501095">
    <property type="component" value="Unassembled WGS sequence"/>
</dbReference>
<keyword evidence="1" id="KW-0326">Glycosidase</keyword>
<evidence type="ECO:0000256" key="1">
    <source>
        <dbReference type="ARBA" id="ARBA00023295"/>
    </source>
</evidence>
<proteinExistence type="predicted"/>
<organism evidence="5 6">
    <name type="scientific">Streptomyces levis</name>
    <dbReference type="NCBI Taxonomy" id="285566"/>
    <lineage>
        <taxon>Bacteria</taxon>
        <taxon>Bacillati</taxon>
        <taxon>Actinomycetota</taxon>
        <taxon>Actinomycetes</taxon>
        <taxon>Kitasatosporales</taxon>
        <taxon>Streptomycetaceae</taxon>
        <taxon>Streptomyces</taxon>
    </lineage>
</organism>
<dbReference type="InterPro" id="IPR036116">
    <property type="entry name" value="FN3_sf"/>
</dbReference>
<dbReference type="EMBL" id="BAAATM010000022">
    <property type="protein sequence ID" value="GAA2554896.1"/>
    <property type="molecule type" value="Genomic_DNA"/>
</dbReference>
<comment type="caution">
    <text evidence="5">The sequence shown here is derived from an EMBL/GenBank/DDBJ whole genome shotgun (WGS) entry which is preliminary data.</text>
</comment>
<keyword evidence="1" id="KW-0378">Hydrolase</keyword>
<dbReference type="InterPro" id="IPR003961">
    <property type="entry name" value="FN3_dom"/>
</dbReference>
<accession>A0ABN3P192</accession>
<feature type="compositionally biased region" description="Low complexity" evidence="3">
    <location>
        <begin position="379"/>
        <end position="393"/>
    </location>
</feature>
<name>A0ABN3P192_9ACTN</name>
<dbReference type="InterPro" id="IPR013783">
    <property type="entry name" value="Ig-like_fold"/>
</dbReference>
<dbReference type="Gene3D" id="2.60.40.10">
    <property type="entry name" value="Immunoglobulins"/>
    <property type="match status" value="1"/>
</dbReference>